<keyword evidence="2" id="KW-1185">Reference proteome</keyword>
<name>A0A9R1W4N7_LACSA</name>
<proteinExistence type="predicted"/>
<accession>A0A9R1W4N7</accession>
<gene>
    <name evidence="1" type="ORF">LSAT_V11C300104820</name>
</gene>
<organism evidence="1 2">
    <name type="scientific">Lactuca sativa</name>
    <name type="common">Garden lettuce</name>
    <dbReference type="NCBI Taxonomy" id="4236"/>
    <lineage>
        <taxon>Eukaryota</taxon>
        <taxon>Viridiplantae</taxon>
        <taxon>Streptophyta</taxon>
        <taxon>Embryophyta</taxon>
        <taxon>Tracheophyta</taxon>
        <taxon>Spermatophyta</taxon>
        <taxon>Magnoliopsida</taxon>
        <taxon>eudicotyledons</taxon>
        <taxon>Gunneridae</taxon>
        <taxon>Pentapetalae</taxon>
        <taxon>asterids</taxon>
        <taxon>campanulids</taxon>
        <taxon>Asterales</taxon>
        <taxon>Asteraceae</taxon>
        <taxon>Cichorioideae</taxon>
        <taxon>Cichorieae</taxon>
        <taxon>Lactucinae</taxon>
        <taxon>Lactuca</taxon>
    </lineage>
</organism>
<protein>
    <submittedName>
        <fullName evidence="1">Uncharacterized protein</fullName>
    </submittedName>
</protein>
<dbReference type="AlphaFoldDB" id="A0A9R1W4N7"/>
<evidence type="ECO:0000313" key="2">
    <source>
        <dbReference type="Proteomes" id="UP000235145"/>
    </source>
</evidence>
<dbReference type="EMBL" id="NBSK02000003">
    <property type="protein sequence ID" value="KAJ0217038.1"/>
    <property type="molecule type" value="Genomic_DNA"/>
</dbReference>
<dbReference type="Proteomes" id="UP000235145">
    <property type="component" value="Unassembled WGS sequence"/>
</dbReference>
<evidence type="ECO:0000313" key="1">
    <source>
        <dbReference type="EMBL" id="KAJ0217038.1"/>
    </source>
</evidence>
<reference evidence="1 2" key="1">
    <citation type="journal article" date="2017" name="Nat. Commun.">
        <title>Genome assembly with in vitro proximity ligation data and whole-genome triplication in lettuce.</title>
        <authorList>
            <person name="Reyes-Chin-Wo S."/>
            <person name="Wang Z."/>
            <person name="Yang X."/>
            <person name="Kozik A."/>
            <person name="Arikit S."/>
            <person name="Song C."/>
            <person name="Xia L."/>
            <person name="Froenicke L."/>
            <person name="Lavelle D.O."/>
            <person name="Truco M.J."/>
            <person name="Xia R."/>
            <person name="Zhu S."/>
            <person name="Xu C."/>
            <person name="Xu H."/>
            <person name="Xu X."/>
            <person name="Cox K."/>
            <person name="Korf I."/>
            <person name="Meyers B.C."/>
            <person name="Michelmore R.W."/>
        </authorList>
    </citation>
    <scope>NUCLEOTIDE SEQUENCE [LARGE SCALE GENOMIC DNA]</scope>
    <source>
        <strain evidence="2">cv. Salinas</strain>
        <tissue evidence="1">Seedlings</tissue>
    </source>
</reference>
<comment type="caution">
    <text evidence="1">The sequence shown here is derived from an EMBL/GenBank/DDBJ whole genome shotgun (WGS) entry which is preliminary data.</text>
</comment>
<sequence>MVVMSSKSLHFKIIRLSYILSSDLLKDQVDYDYFHLELFDSTTWELRELHNIQLPSSIYPVSDEAIISGGVVYFLLSNYDIL</sequence>